<evidence type="ECO:0008006" key="2">
    <source>
        <dbReference type="Google" id="ProtNLM"/>
    </source>
</evidence>
<name>A0A1X7UCZ1_AMPQE</name>
<reference evidence="1" key="1">
    <citation type="submission" date="2017-05" db="UniProtKB">
        <authorList>
            <consortium name="EnsemblMetazoa"/>
        </authorList>
    </citation>
    <scope>IDENTIFICATION</scope>
</reference>
<accession>A0A1X7UCZ1</accession>
<dbReference type="InterPro" id="IPR012337">
    <property type="entry name" value="RNaseH-like_sf"/>
</dbReference>
<dbReference type="AlphaFoldDB" id="A0A1X7UCZ1"/>
<dbReference type="InParanoid" id="A0A1X7UCZ1"/>
<evidence type="ECO:0000313" key="1">
    <source>
        <dbReference type="EnsemblMetazoa" id="Aqu2.1.25360_001"/>
    </source>
</evidence>
<protein>
    <recommendedName>
        <fullName evidence="2">Integrase catalytic domain-containing protein</fullName>
    </recommendedName>
</protein>
<proteinExistence type="predicted"/>
<dbReference type="EnsemblMetazoa" id="Aqu2.1.25360_001">
    <property type="protein sequence ID" value="Aqu2.1.25360_001"/>
    <property type="gene ID" value="Aqu2.1.25360"/>
</dbReference>
<organism evidence="1">
    <name type="scientific">Amphimedon queenslandica</name>
    <name type="common">Sponge</name>
    <dbReference type="NCBI Taxonomy" id="400682"/>
    <lineage>
        <taxon>Eukaryota</taxon>
        <taxon>Metazoa</taxon>
        <taxon>Porifera</taxon>
        <taxon>Demospongiae</taxon>
        <taxon>Heteroscleromorpha</taxon>
        <taxon>Haplosclerida</taxon>
        <taxon>Niphatidae</taxon>
        <taxon>Amphimedon</taxon>
    </lineage>
</organism>
<dbReference type="SUPFAM" id="SSF53098">
    <property type="entry name" value="Ribonuclease H-like"/>
    <property type="match status" value="1"/>
</dbReference>
<sequence>MTRHYIRIYVLKQKSEAFSKFLKWKAQVELESLLKLKVLRTDNRGEYTTTEFNEYVKRGDKACVQCS</sequence>